<evidence type="ECO:0000313" key="3">
    <source>
        <dbReference type="EMBL" id="MQM29807.1"/>
    </source>
</evidence>
<evidence type="ECO:0000256" key="2">
    <source>
        <dbReference type="SAM" id="SignalP"/>
    </source>
</evidence>
<dbReference type="Pfam" id="PF13432">
    <property type="entry name" value="TPR_16"/>
    <property type="match status" value="1"/>
</dbReference>
<dbReference type="GO" id="GO:0051301">
    <property type="term" value="P:cell division"/>
    <property type="evidence" value="ECO:0007669"/>
    <property type="project" value="TreeGrafter"/>
</dbReference>
<dbReference type="InterPro" id="IPR011990">
    <property type="entry name" value="TPR-like_helical_dom_sf"/>
</dbReference>
<dbReference type="PANTHER" id="PTHR12558">
    <property type="entry name" value="CELL DIVISION CYCLE 16,23,27"/>
    <property type="match status" value="1"/>
</dbReference>
<reference evidence="3 4" key="1">
    <citation type="submission" date="2017-09" db="EMBL/GenBank/DDBJ databases">
        <title>Metagenomic Analysis Reveals Denitrifying Candidatus Accumulibacter and Flanking Population as a Source of N2O.</title>
        <authorList>
            <person name="Gao H."/>
            <person name="Mao Y."/>
            <person name="Zhao X."/>
            <person name="Liu W.-T."/>
            <person name="Zhang T."/>
            <person name="Wells G."/>
        </authorList>
    </citation>
    <scope>NUCLEOTIDE SEQUENCE [LARGE SCALE GENOMIC DNA]</scope>
    <source>
        <strain evidence="3">CANDO_2_IC</strain>
    </source>
</reference>
<sequence length="437" mass="46852">MNYRPAIIAGLVAAILASQPLLPQAAQIELVRPGFQSNQLSGASPAQAKIDEGLQALHADDLKAAEAAFTQAARIDPKSSPAYIGLAEIAGRKNDAALVESWLKKAIAADPSSAYAQLVLGHFQFRRGQFVNAEATFKKAIALDGQSAYAQISLAENYLRGLKNPSLAEEAFRAAIALDASSVPAHLGLATTLAVLNRFDDAVAEYEQAAMLAPTDPIPTHSLARFYASQAKIDQALAALKRSNAIAPDFLPAYIDRGDLYLAKNDLDGAAAAYSAGAKASNKPAIAYFKLGVVLAGQQRWEEAEQAYLAAVKDDPLMYGAYNNLAFMAAARKEHLDEALGWAKKAIELAPEVTTLLDTLGWVHYARGELEPAAKALEKAVADNPKNASFRYHLGVVYFEQGKKREAAVALKKALELDKNFKNAPDAKKLLQQISPK</sequence>
<dbReference type="Pfam" id="PF14559">
    <property type="entry name" value="TPR_19"/>
    <property type="match status" value="2"/>
</dbReference>
<proteinExistence type="predicted"/>
<keyword evidence="1" id="KW-0802">TPR repeat</keyword>
<dbReference type="SUPFAM" id="SSF81901">
    <property type="entry name" value="HCP-like"/>
    <property type="match status" value="1"/>
</dbReference>
<dbReference type="AlphaFoldDB" id="A0A6A7RQI1"/>
<comment type="caution">
    <text evidence="3">The sequence shown here is derived from an EMBL/GenBank/DDBJ whole genome shotgun (WGS) entry which is preliminary data.</text>
</comment>
<name>A0A6A7RQI1_9PROT</name>
<feature type="repeat" description="TPR" evidence="1">
    <location>
        <begin position="183"/>
        <end position="216"/>
    </location>
</feature>
<protein>
    <submittedName>
        <fullName evidence="3">Uncharacterized protein</fullName>
    </submittedName>
</protein>
<dbReference type="SMART" id="SM00028">
    <property type="entry name" value="TPR"/>
    <property type="match status" value="11"/>
</dbReference>
<organism evidence="3 4">
    <name type="scientific">Candidatus Accumulibacter phosphatis</name>
    <dbReference type="NCBI Taxonomy" id="327160"/>
    <lineage>
        <taxon>Bacteria</taxon>
        <taxon>Pseudomonadati</taxon>
        <taxon>Pseudomonadota</taxon>
        <taxon>Betaproteobacteria</taxon>
        <taxon>Candidatus Accumulibacter</taxon>
    </lineage>
</organism>
<dbReference type="PROSITE" id="PS50005">
    <property type="entry name" value="TPR"/>
    <property type="match status" value="5"/>
</dbReference>
<dbReference type="EMBL" id="PDHS01000091">
    <property type="protein sequence ID" value="MQM29807.1"/>
    <property type="molecule type" value="Genomic_DNA"/>
</dbReference>
<dbReference type="GO" id="GO:0031145">
    <property type="term" value="P:anaphase-promoting complex-dependent catabolic process"/>
    <property type="evidence" value="ECO:0007669"/>
    <property type="project" value="TreeGrafter"/>
</dbReference>
<dbReference type="SUPFAM" id="SSF48452">
    <property type="entry name" value="TPR-like"/>
    <property type="match status" value="1"/>
</dbReference>
<dbReference type="Proteomes" id="UP000342300">
    <property type="component" value="Unassembled WGS sequence"/>
</dbReference>
<dbReference type="Gene3D" id="1.25.40.10">
    <property type="entry name" value="Tetratricopeptide repeat domain"/>
    <property type="match status" value="3"/>
</dbReference>
<feature type="repeat" description="TPR" evidence="1">
    <location>
        <begin position="388"/>
        <end position="421"/>
    </location>
</feature>
<evidence type="ECO:0000256" key="1">
    <source>
        <dbReference type="PROSITE-ProRule" id="PRU00339"/>
    </source>
</evidence>
<feature type="signal peptide" evidence="2">
    <location>
        <begin position="1"/>
        <end position="25"/>
    </location>
</feature>
<accession>A0A6A7RQI1</accession>
<dbReference type="PANTHER" id="PTHR12558:SF13">
    <property type="entry name" value="CELL DIVISION CYCLE PROTEIN 27 HOMOLOG"/>
    <property type="match status" value="1"/>
</dbReference>
<dbReference type="GO" id="GO:0005737">
    <property type="term" value="C:cytoplasm"/>
    <property type="evidence" value="ECO:0007669"/>
    <property type="project" value="TreeGrafter"/>
</dbReference>
<evidence type="ECO:0000313" key="4">
    <source>
        <dbReference type="Proteomes" id="UP000342300"/>
    </source>
</evidence>
<feature type="repeat" description="TPR" evidence="1">
    <location>
        <begin position="114"/>
        <end position="147"/>
    </location>
</feature>
<feature type="repeat" description="TPR" evidence="1">
    <location>
        <begin position="285"/>
        <end position="318"/>
    </location>
</feature>
<dbReference type="Pfam" id="PF13414">
    <property type="entry name" value="TPR_11"/>
    <property type="match status" value="1"/>
</dbReference>
<keyword evidence="2" id="KW-0732">Signal</keyword>
<feature type="chain" id="PRO_5025513605" evidence="2">
    <location>
        <begin position="26"/>
        <end position="437"/>
    </location>
</feature>
<dbReference type="GO" id="GO:0016567">
    <property type="term" value="P:protein ubiquitination"/>
    <property type="evidence" value="ECO:0007669"/>
    <property type="project" value="TreeGrafter"/>
</dbReference>
<dbReference type="InterPro" id="IPR019734">
    <property type="entry name" value="TPR_rpt"/>
</dbReference>
<feature type="repeat" description="TPR" evidence="1">
    <location>
        <begin position="354"/>
        <end position="387"/>
    </location>
</feature>
<gene>
    <name evidence="3" type="ORF">CRU78_04335</name>
</gene>